<accession>M2QIQ0</accession>
<sequence>MCFEHYQAGLWSACGHWDANTVTYNGPEWCHIKLEDVTAPPTYCGPRYTCPSSDVFHPIHLPGLCTPCLEQACKRQFYFQKLLRLVANNRQLSLQVKTQYPTRDLVSQFRTRDDDAMRSRSRSRSTEKKEVSTADLFLICSGAHHAARQKSMMTDKPTSARDQSPVYDPIEARSISVTEDPSRPSVFDRLRRISRHRKAESLSISVKVPGSQNLRGPATSSLIPAKKSDRENWRERRR</sequence>
<dbReference type="EMBL" id="KB445814">
    <property type="protein sequence ID" value="EMD31955.1"/>
    <property type="molecule type" value="Genomic_DNA"/>
</dbReference>
<name>M2QIQ0_CERS8</name>
<dbReference type="OrthoDB" id="10484808at2759"/>
<feature type="region of interest" description="Disordered" evidence="1">
    <location>
        <begin position="197"/>
        <end position="238"/>
    </location>
</feature>
<evidence type="ECO:0000256" key="1">
    <source>
        <dbReference type="SAM" id="MobiDB-lite"/>
    </source>
</evidence>
<feature type="compositionally biased region" description="Polar residues" evidence="1">
    <location>
        <begin position="210"/>
        <end position="222"/>
    </location>
</feature>
<evidence type="ECO:0000313" key="3">
    <source>
        <dbReference type="Proteomes" id="UP000016930"/>
    </source>
</evidence>
<proteinExistence type="predicted"/>
<dbReference type="Proteomes" id="UP000016930">
    <property type="component" value="Unassembled WGS sequence"/>
</dbReference>
<dbReference type="HOGENOM" id="CLU_1165708_0_0_1"/>
<feature type="compositionally biased region" description="Basic and acidic residues" evidence="1">
    <location>
        <begin position="226"/>
        <end position="238"/>
    </location>
</feature>
<dbReference type="AlphaFoldDB" id="M2QIQ0"/>
<gene>
    <name evidence="2" type="ORF">CERSUDRAFT_99934</name>
</gene>
<organism evidence="2 3">
    <name type="scientific">Ceriporiopsis subvermispora (strain B)</name>
    <name type="common">White-rot fungus</name>
    <name type="synonym">Gelatoporia subvermispora</name>
    <dbReference type="NCBI Taxonomy" id="914234"/>
    <lineage>
        <taxon>Eukaryota</taxon>
        <taxon>Fungi</taxon>
        <taxon>Dikarya</taxon>
        <taxon>Basidiomycota</taxon>
        <taxon>Agaricomycotina</taxon>
        <taxon>Agaricomycetes</taxon>
        <taxon>Polyporales</taxon>
        <taxon>Gelatoporiaceae</taxon>
        <taxon>Gelatoporia</taxon>
    </lineage>
</organism>
<evidence type="ECO:0000313" key="2">
    <source>
        <dbReference type="EMBL" id="EMD31955.1"/>
    </source>
</evidence>
<keyword evidence="3" id="KW-1185">Reference proteome</keyword>
<protein>
    <submittedName>
        <fullName evidence="2">Uncharacterized protein</fullName>
    </submittedName>
</protein>
<reference evidence="2 3" key="1">
    <citation type="journal article" date="2012" name="Proc. Natl. Acad. Sci. U.S.A.">
        <title>Comparative genomics of Ceriporiopsis subvermispora and Phanerochaete chrysosporium provide insight into selective ligninolysis.</title>
        <authorList>
            <person name="Fernandez-Fueyo E."/>
            <person name="Ruiz-Duenas F.J."/>
            <person name="Ferreira P."/>
            <person name="Floudas D."/>
            <person name="Hibbett D.S."/>
            <person name="Canessa P."/>
            <person name="Larrondo L.F."/>
            <person name="James T.Y."/>
            <person name="Seelenfreund D."/>
            <person name="Lobos S."/>
            <person name="Polanco R."/>
            <person name="Tello M."/>
            <person name="Honda Y."/>
            <person name="Watanabe T."/>
            <person name="Watanabe T."/>
            <person name="Ryu J.S."/>
            <person name="Kubicek C.P."/>
            <person name="Schmoll M."/>
            <person name="Gaskell J."/>
            <person name="Hammel K.E."/>
            <person name="St John F.J."/>
            <person name="Vanden Wymelenberg A."/>
            <person name="Sabat G."/>
            <person name="Splinter BonDurant S."/>
            <person name="Syed K."/>
            <person name="Yadav J.S."/>
            <person name="Doddapaneni H."/>
            <person name="Subramanian V."/>
            <person name="Lavin J.L."/>
            <person name="Oguiza J.A."/>
            <person name="Perez G."/>
            <person name="Pisabarro A.G."/>
            <person name="Ramirez L."/>
            <person name="Santoyo F."/>
            <person name="Master E."/>
            <person name="Coutinho P.M."/>
            <person name="Henrissat B."/>
            <person name="Lombard V."/>
            <person name="Magnuson J.K."/>
            <person name="Kuees U."/>
            <person name="Hori C."/>
            <person name="Igarashi K."/>
            <person name="Samejima M."/>
            <person name="Held B.W."/>
            <person name="Barry K.W."/>
            <person name="LaButti K.M."/>
            <person name="Lapidus A."/>
            <person name="Lindquist E.A."/>
            <person name="Lucas S.M."/>
            <person name="Riley R."/>
            <person name="Salamov A.A."/>
            <person name="Hoffmeister D."/>
            <person name="Schwenk D."/>
            <person name="Hadar Y."/>
            <person name="Yarden O."/>
            <person name="de Vries R.P."/>
            <person name="Wiebenga A."/>
            <person name="Stenlid J."/>
            <person name="Eastwood D."/>
            <person name="Grigoriev I.V."/>
            <person name="Berka R.M."/>
            <person name="Blanchette R.A."/>
            <person name="Kersten P."/>
            <person name="Martinez A.T."/>
            <person name="Vicuna R."/>
            <person name="Cullen D."/>
        </authorList>
    </citation>
    <scope>NUCLEOTIDE SEQUENCE [LARGE SCALE GENOMIC DNA]</scope>
    <source>
        <strain evidence="2 3">B</strain>
    </source>
</reference>